<dbReference type="InterPro" id="IPR050248">
    <property type="entry name" value="Polysacc_deacetylase_ArnD"/>
</dbReference>
<sequence length="253" mass="28382">MNFFYILSAKRVKQAIIILAASFFTAGIFYIEQGNIAPVFSTDNGPRVIYKGPKSGKTIALTFDITWGDTKALPIIDLLKKEGVQTTFFLSASWAERHPDIVKRIIDDGHEIGTMGYNYENYMDLEDAQIKKDIYRAQDVFKKLQVKTVNLIRTPDGNFDKRVVRVIDSIGYTVVHWGVDSNDWRNPGVQKITSNVLENIDGGDIVLFHASDSAKQTEVALPNIIKELKGKGYSFVTVSDLIANTKVQSKKVE</sequence>
<feature type="domain" description="NodB homology" evidence="2">
    <location>
        <begin position="57"/>
        <end position="236"/>
    </location>
</feature>
<comment type="caution">
    <text evidence="3">The sequence shown here is derived from an EMBL/GenBank/DDBJ whole genome shotgun (WGS) entry which is preliminary data.</text>
</comment>
<reference evidence="3" key="1">
    <citation type="submission" date="2022-02" db="EMBL/GenBank/DDBJ databases">
        <title>Fredinandcohnia quinoae sp. nov. isolated from Chenopodium quinoa seeds.</title>
        <authorList>
            <person name="Saati-Santamaria Z."/>
            <person name="Flores-Felix J.D."/>
            <person name="Igual J.M."/>
            <person name="Velazquez E."/>
            <person name="Garcia-Fraile P."/>
            <person name="Martinez-Molina E."/>
        </authorList>
    </citation>
    <scope>NUCLEOTIDE SEQUENCE</scope>
    <source>
        <strain evidence="3">SECRCQ15</strain>
    </source>
</reference>
<dbReference type="InterPro" id="IPR011330">
    <property type="entry name" value="Glyco_hydro/deAcase_b/a-brl"/>
</dbReference>
<dbReference type="Pfam" id="PF01522">
    <property type="entry name" value="Polysacc_deac_1"/>
    <property type="match status" value="1"/>
</dbReference>
<dbReference type="GO" id="GO:0016020">
    <property type="term" value="C:membrane"/>
    <property type="evidence" value="ECO:0007669"/>
    <property type="project" value="TreeGrafter"/>
</dbReference>
<evidence type="ECO:0000259" key="2">
    <source>
        <dbReference type="PROSITE" id="PS51677"/>
    </source>
</evidence>
<keyword evidence="1" id="KW-1133">Transmembrane helix</keyword>
<dbReference type="InterPro" id="IPR014132">
    <property type="entry name" value="PdaB-like"/>
</dbReference>
<keyword evidence="1" id="KW-0812">Transmembrane</keyword>
<dbReference type="GO" id="GO:0016810">
    <property type="term" value="F:hydrolase activity, acting on carbon-nitrogen (but not peptide) bonds"/>
    <property type="evidence" value="ECO:0007669"/>
    <property type="project" value="InterPro"/>
</dbReference>
<feature type="transmembrane region" description="Helical" evidence="1">
    <location>
        <begin position="12"/>
        <end position="31"/>
    </location>
</feature>
<organism evidence="3 4">
    <name type="scientific">Fredinandcohnia quinoae</name>
    <dbReference type="NCBI Taxonomy" id="2918902"/>
    <lineage>
        <taxon>Bacteria</taxon>
        <taxon>Bacillati</taxon>
        <taxon>Bacillota</taxon>
        <taxon>Bacilli</taxon>
        <taxon>Bacillales</taxon>
        <taxon>Bacillaceae</taxon>
        <taxon>Fredinandcohnia</taxon>
    </lineage>
</organism>
<proteinExistence type="predicted"/>
<dbReference type="Proteomes" id="UP001431131">
    <property type="component" value="Unassembled WGS sequence"/>
</dbReference>
<evidence type="ECO:0000313" key="3">
    <source>
        <dbReference type="EMBL" id="MCH1626037.1"/>
    </source>
</evidence>
<dbReference type="EMBL" id="JAKTTI010000018">
    <property type="protein sequence ID" value="MCH1626037.1"/>
    <property type="molecule type" value="Genomic_DNA"/>
</dbReference>
<evidence type="ECO:0000313" key="4">
    <source>
        <dbReference type="Proteomes" id="UP001431131"/>
    </source>
</evidence>
<dbReference type="AlphaFoldDB" id="A0AAW5E7P2"/>
<dbReference type="RefSeq" id="WP_240255963.1">
    <property type="nucleotide sequence ID" value="NZ_JAKTTI010000018.1"/>
</dbReference>
<dbReference type="GO" id="GO:0005975">
    <property type="term" value="P:carbohydrate metabolic process"/>
    <property type="evidence" value="ECO:0007669"/>
    <property type="project" value="InterPro"/>
</dbReference>
<dbReference type="NCBIfam" id="TIGR02764">
    <property type="entry name" value="spore_ybaN_pdaB"/>
    <property type="match status" value="1"/>
</dbReference>
<dbReference type="PROSITE" id="PS51677">
    <property type="entry name" value="NODB"/>
    <property type="match status" value="1"/>
</dbReference>
<dbReference type="PANTHER" id="PTHR10587:SF128">
    <property type="entry name" value="POLYSACCHARIDE DEACETYLASE PDAB-RELATED"/>
    <property type="match status" value="1"/>
</dbReference>
<dbReference type="PANTHER" id="PTHR10587">
    <property type="entry name" value="GLYCOSYL TRANSFERASE-RELATED"/>
    <property type="match status" value="1"/>
</dbReference>
<keyword evidence="1" id="KW-0472">Membrane</keyword>
<gene>
    <name evidence="3" type="primary">pdaB</name>
    <name evidence="3" type="ORF">MJG50_11910</name>
</gene>
<dbReference type="Gene3D" id="3.20.20.370">
    <property type="entry name" value="Glycoside hydrolase/deacetylase"/>
    <property type="match status" value="1"/>
</dbReference>
<evidence type="ECO:0000256" key="1">
    <source>
        <dbReference type="SAM" id="Phobius"/>
    </source>
</evidence>
<dbReference type="SUPFAM" id="SSF88713">
    <property type="entry name" value="Glycoside hydrolase/deacetylase"/>
    <property type="match status" value="1"/>
</dbReference>
<dbReference type="InterPro" id="IPR002509">
    <property type="entry name" value="NODB_dom"/>
</dbReference>
<name>A0AAW5E7P2_9BACI</name>
<protein>
    <submittedName>
        <fullName evidence="3">Polysaccharide deacetylase family sporulation protein PdaB</fullName>
    </submittedName>
</protein>
<accession>A0AAW5E7P2</accession>
<keyword evidence="4" id="KW-1185">Reference proteome</keyword>